<dbReference type="PANTHER" id="PTHR11017">
    <property type="entry name" value="LEUCINE-RICH REPEAT-CONTAINING PROTEIN"/>
    <property type="match status" value="1"/>
</dbReference>
<dbReference type="Pfam" id="PF00931">
    <property type="entry name" value="NB-ARC"/>
    <property type="match status" value="1"/>
</dbReference>
<evidence type="ECO:0000313" key="3">
    <source>
        <dbReference type="Proteomes" id="UP000504609"/>
    </source>
</evidence>
<dbReference type="GO" id="GO:0043531">
    <property type="term" value="F:ADP binding"/>
    <property type="evidence" value="ECO:0007669"/>
    <property type="project" value="InterPro"/>
</dbReference>
<dbReference type="Gene3D" id="3.40.50.300">
    <property type="entry name" value="P-loop containing nucleotide triphosphate hydrolases"/>
    <property type="match status" value="1"/>
</dbReference>
<dbReference type="InterPro" id="IPR027417">
    <property type="entry name" value="P-loop_NTPase"/>
</dbReference>
<keyword evidence="3" id="KW-1185">Reference proteome</keyword>
<keyword evidence="1" id="KW-0812">Transmembrane</keyword>
<dbReference type="InterPro" id="IPR002182">
    <property type="entry name" value="NB-ARC"/>
</dbReference>
<sequence>MIEIGKQSTYLISYIYKSIYVMVAYNITYLLVLHFVGLRTHESKVIEEITTILWNRIKPTLKVTQEHQLVGINPKLTKLSSLLNPNSDEDVIWVGIHGMGGIGKTTIARVCYERIRDKFEAHCFISNVQEKFETSCLPYLQSQLLSRMFSIKNNDIWDVDEGIVMINQAILRKKILLVLDNVNCSDQITELIPNKDSFGDGSRIIITTRNANLLSNELEVKRIFKMEELTTEEALHLLNLSACAKEDCLEPSKIIVKIVGGHPLALK</sequence>
<protein>
    <submittedName>
        <fullName evidence="4">Disease resistance-like protein CSA1</fullName>
    </submittedName>
</protein>
<dbReference type="GO" id="GO:0006952">
    <property type="term" value="P:defense response"/>
    <property type="evidence" value="ECO:0007669"/>
    <property type="project" value="InterPro"/>
</dbReference>
<dbReference type="InterPro" id="IPR044974">
    <property type="entry name" value="Disease_R_plants"/>
</dbReference>
<proteinExistence type="predicted"/>
<accession>A0A6J1ECC4</accession>
<dbReference type="Proteomes" id="UP000504609">
    <property type="component" value="Unplaced"/>
</dbReference>
<evidence type="ECO:0000313" key="4">
    <source>
        <dbReference type="RefSeq" id="XP_022925486.1"/>
    </source>
</evidence>
<keyword evidence="1" id="KW-0472">Membrane</keyword>
<dbReference type="KEGG" id="cmos:111432773"/>
<dbReference type="AlphaFoldDB" id="A0A6J1ECC4"/>
<dbReference type="PRINTS" id="PR00364">
    <property type="entry name" value="DISEASERSIST"/>
</dbReference>
<dbReference type="PANTHER" id="PTHR11017:SF573">
    <property type="entry name" value="ADP-RIBOSYL CYCLASE_CYCLIC ADP-RIBOSE HYDROLASE"/>
    <property type="match status" value="1"/>
</dbReference>
<dbReference type="RefSeq" id="XP_022925486.1">
    <property type="nucleotide sequence ID" value="XM_023069718.1"/>
</dbReference>
<gene>
    <name evidence="4" type="primary">LOC111432773</name>
</gene>
<feature type="transmembrane region" description="Helical" evidence="1">
    <location>
        <begin position="19"/>
        <end position="38"/>
    </location>
</feature>
<evidence type="ECO:0000256" key="1">
    <source>
        <dbReference type="SAM" id="Phobius"/>
    </source>
</evidence>
<feature type="domain" description="NB-ARC" evidence="2">
    <location>
        <begin position="81"/>
        <end position="247"/>
    </location>
</feature>
<evidence type="ECO:0000259" key="2">
    <source>
        <dbReference type="Pfam" id="PF00931"/>
    </source>
</evidence>
<reference evidence="4" key="1">
    <citation type="submission" date="2025-08" db="UniProtKB">
        <authorList>
            <consortium name="RefSeq"/>
        </authorList>
    </citation>
    <scope>IDENTIFICATION</scope>
    <source>
        <tissue evidence="4">Young leaves</tissue>
    </source>
</reference>
<organism evidence="3 4">
    <name type="scientific">Cucurbita moschata</name>
    <name type="common">Winter crookneck squash</name>
    <name type="synonym">Cucurbita pepo var. moschata</name>
    <dbReference type="NCBI Taxonomy" id="3662"/>
    <lineage>
        <taxon>Eukaryota</taxon>
        <taxon>Viridiplantae</taxon>
        <taxon>Streptophyta</taxon>
        <taxon>Embryophyta</taxon>
        <taxon>Tracheophyta</taxon>
        <taxon>Spermatophyta</taxon>
        <taxon>Magnoliopsida</taxon>
        <taxon>eudicotyledons</taxon>
        <taxon>Gunneridae</taxon>
        <taxon>Pentapetalae</taxon>
        <taxon>rosids</taxon>
        <taxon>fabids</taxon>
        <taxon>Cucurbitales</taxon>
        <taxon>Cucurbitaceae</taxon>
        <taxon>Cucurbiteae</taxon>
        <taxon>Cucurbita</taxon>
    </lineage>
</organism>
<dbReference type="SUPFAM" id="SSF52540">
    <property type="entry name" value="P-loop containing nucleoside triphosphate hydrolases"/>
    <property type="match status" value="1"/>
</dbReference>
<keyword evidence="1" id="KW-1133">Transmembrane helix</keyword>
<name>A0A6J1ECC4_CUCMO</name>
<dbReference type="GeneID" id="111432773"/>